<sequence>MAREVFATLAGRCTVPHYTHLRPARSAKNITLTAVATALDVWPARDGELGLGRRRDDAFADRYRGWLGAA</sequence>
<gene>
    <name evidence="1" type="ORF">BN10_720046</name>
</gene>
<dbReference type="eggNOG" id="ENOG5032PFA">
    <property type="taxonomic scope" value="Bacteria"/>
</dbReference>
<keyword evidence="2" id="KW-1185">Reference proteome</keyword>
<dbReference type="HOGENOM" id="CLU_2756476_0_0_11"/>
<dbReference type="RefSeq" id="WP_010850803.1">
    <property type="nucleotide sequence ID" value="NZ_HF570956.1"/>
</dbReference>
<dbReference type="EMBL" id="CAIZ01000144">
    <property type="protein sequence ID" value="CCH70967.1"/>
    <property type="molecule type" value="Genomic_DNA"/>
</dbReference>
<evidence type="ECO:0000313" key="2">
    <source>
        <dbReference type="Proteomes" id="UP000013167"/>
    </source>
</evidence>
<name>N0E251_9MICO</name>
<organism evidence="1 2">
    <name type="scientific">Phycicoccus elongatus Lp2</name>
    <dbReference type="NCBI Taxonomy" id="1193181"/>
    <lineage>
        <taxon>Bacteria</taxon>
        <taxon>Bacillati</taxon>
        <taxon>Actinomycetota</taxon>
        <taxon>Actinomycetes</taxon>
        <taxon>Micrococcales</taxon>
        <taxon>Intrasporangiaceae</taxon>
        <taxon>Phycicoccus</taxon>
    </lineage>
</organism>
<comment type="caution">
    <text evidence="1">The sequence shown here is derived from an EMBL/GenBank/DDBJ whole genome shotgun (WGS) entry which is preliminary data.</text>
</comment>
<proteinExistence type="predicted"/>
<protein>
    <submittedName>
        <fullName evidence="1">Uncharacterized protein</fullName>
    </submittedName>
</protein>
<evidence type="ECO:0000313" key="1">
    <source>
        <dbReference type="EMBL" id="CCH70967.1"/>
    </source>
</evidence>
<dbReference type="AlphaFoldDB" id="N0E251"/>
<dbReference type="Proteomes" id="UP000013167">
    <property type="component" value="Unassembled WGS sequence"/>
</dbReference>
<accession>N0E251</accession>
<dbReference type="STRING" id="1193181.BN10_720046"/>
<reference evidence="1 2" key="1">
    <citation type="journal article" date="2013" name="ISME J.">
        <title>A metabolic model for members of the genus Tetrasphaera involved in enhanced biological phosphorus removal.</title>
        <authorList>
            <person name="Kristiansen R."/>
            <person name="Nguyen H.T.T."/>
            <person name="Saunders A.M."/>
            <person name="Nielsen J.L."/>
            <person name="Wimmer R."/>
            <person name="Le V.Q."/>
            <person name="McIlroy S.J."/>
            <person name="Petrovski S."/>
            <person name="Seviour R.J."/>
            <person name="Calteau A."/>
            <person name="Nielsen K.L."/>
            <person name="Nielsen P.H."/>
        </authorList>
    </citation>
    <scope>NUCLEOTIDE SEQUENCE [LARGE SCALE GENOMIC DNA]</scope>
    <source>
        <strain evidence="1 2">Lp2</strain>
    </source>
</reference>